<name>A0ABD7KP60_9ENTR</name>
<dbReference type="InterPro" id="IPR025701">
    <property type="entry name" value="UBQ-conjugat_E2_E"/>
</dbReference>
<reference evidence="2 3" key="1">
    <citation type="submission" date="2016-03" db="EMBL/GenBank/DDBJ databases">
        <authorList>
            <consortium name="Pathogen Informatics"/>
        </authorList>
    </citation>
    <scope>NUCLEOTIDE SEQUENCE [LARGE SCALE GENOMIC DNA]</scope>
    <source>
        <strain evidence="3">e264</strain>
    </source>
</reference>
<dbReference type="Pfam" id="PF14462">
    <property type="entry name" value="Prok-E2_E"/>
    <property type="match status" value="1"/>
</dbReference>
<gene>
    <name evidence="2" type="ORF">SAMEA2273136_04751</name>
</gene>
<feature type="domain" description="Multi-ubiquitin" evidence="1">
    <location>
        <begin position="96"/>
        <end position="158"/>
    </location>
</feature>
<evidence type="ECO:0000313" key="2">
    <source>
        <dbReference type="EMBL" id="SAD40569.1"/>
    </source>
</evidence>
<comment type="caution">
    <text evidence="2">The sequence shown here is derived from an EMBL/GenBank/DDBJ whole genome shotgun (WGS) entry which is preliminary data.</text>
</comment>
<dbReference type="EMBL" id="FKDD01000036">
    <property type="protein sequence ID" value="SAD40569.1"/>
    <property type="molecule type" value="Genomic_DNA"/>
</dbReference>
<dbReference type="Proteomes" id="UP000077278">
    <property type="component" value="Unassembled WGS sequence"/>
</dbReference>
<evidence type="ECO:0000259" key="1">
    <source>
        <dbReference type="Pfam" id="PF14452"/>
    </source>
</evidence>
<proteinExistence type="predicted"/>
<feature type="domain" description="Multi-ubiquitin" evidence="1">
    <location>
        <begin position="28"/>
        <end position="76"/>
    </location>
</feature>
<dbReference type="Pfam" id="PF14452">
    <property type="entry name" value="Multi_ubiq"/>
    <property type="match status" value="2"/>
</dbReference>
<dbReference type="AlphaFoldDB" id="A0ABD7KP60"/>
<dbReference type="InterPro" id="IPR027802">
    <property type="entry name" value="Multi-ubiquitin_dom"/>
</dbReference>
<sequence length="368" mass="41393">MRLKSMNSHDNLSSKPLHFIEIAGKDLQFRQVNVDDLTLTGSQIGAAAGFKPDQFPVILQMLANGTLESLSPGELARPGADNNKFIVVISDRTYFFSVDGVRLEWPFNQITGHTVRKLGEVVEGKRLLLEKEDTADEEIQGHQFVSLEPDGVERFISRDPVWKLNVQGKVYSFDTPIISVRDAVVRAGLNPEQSWHIFFTVEGKPKEEKTINDHLDLTTPGIEKLRLTPRNVSNGETAVALRRNFELLAKDEKYLDEMGFQWETCVIDQSRWLVISDYVVPEGYNQKQVQLALLIPAGYPMSLLDMFYVFPALKLSNGADIPATHIVAVIDQNTFQGWSRHRPWDPDTDSVISQLAMANGCLLQEVGQ</sequence>
<protein>
    <recommendedName>
        <fullName evidence="1">Multi-ubiquitin domain-containing protein</fullName>
    </recommendedName>
</protein>
<evidence type="ECO:0000313" key="3">
    <source>
        <dbReference type="Proteomes" id="UP000077278"/>
    </source>
</evidence>
<accession>A0ABD7KP60</accession>
<organism evidence="2 3">
    <name type="scientific">Enterobacter roggenkampii</name>
    <dbReference type="NCBI Taxonomy" id="1812935"/>
    <lineage>
        <taxon>Bacteria</taxon>
        <taxon>Pseudomonadati</taxon>
        <taxon>Pseudomonadota</taxon>
        <taxon>Gammaproteobacteria</taxon>
        <taxon>Enterobacterales</taxon>
        <taxon>Enterobacteriaceae</taxon>
        <taxon>Enterobacter</taxon>
        <taxon>Enterobacter cloacae complex</taxon>
    </lineage>
</organism>